<organism evidence="11 12">
    <name type="scientific">Phlebotomus papatasi</name>
    <name type="common">Sandfly</name>
    <dbReference type="NCBI Taxonomy" id="29031"/>
    <lineage>
        <taxon>Eukaryota</taxon>
        <taxon>Metazoa</taxon>
        <taxon>Ecdysozoa</taxon>
        <taxon>Arthropoda</taxon>
        <taxon>Hexapoda</taxon>
        <taxon>Insecta</taxon>
        <taxon>Pterygota</taxon>
        <taxon>Neoptera</taxon>
        <taxon>Endopterygota</taxon>
        <taxon>Diptera</taxon>
        <taxon>Nematocera</taxon>
        <taxon>Psychodoidea</taxon>
        <taxon>Psychodidae</taxon>
        <taxon>Phlebotomus</taxon>
        <taxon>Phlebotomus</taxon>
    </lineage>
</organism>
<keyword evidence="9 10" id="KW-0807">Transducer</keyword>
<protein>
    <recommendedName>
        <fullName evidence="10">Odorant receptor</fullName>
    </recommendedName>
</protein>
<dbReference type="GO" id="GO:0005549">
    <property type="term" value="F:odorant binding"/>
    <property type="evidence" value="ECO:0007669"/>
    <property type="project" value="InterPro"/>
</dbReference>
<evidence type="ECO:0000256" key="4">
    <source>
        <dbReference type="ARBA" id="ARBA00022692"/>
    </source>
</evidence>
<keyword evidence="8 10" id="KW-0675">Receptor</keyword>
<dbReference type="VEuPathDB" id="VectorBase:PPAI013266"/>
<name>A0A3F2ZEM5_PHLPP</name>
<evidence type="ECO:0000313" key="12">
    <source>
        <dbReference type="Proteomes" id="UP000092462"/>
    </source>
</evidence>
<dbReference type="PANTHER" id="PTHR21137">
    <property type="entry name" value="ODORANT RECEPTOR"/>
    <property type="match status" value="1"/>
</dbReference>
<evidence type="ECO:0000256" key="2">
    <source>
        <dbReference type="ARBA" id="ARBA00022475"/>
    </source>
</evidence>
<keyword evidence="3 10" id="KW-0716">Sensory transduction</keyword>
<dbReference type="AlphaFoldDB" id="A0A3F2ZEM5"/>
<keyword evidence="12" id="KW-1185">Reference proteome</keyword>
<feature type="transmembrane region" description="Helical" evidence="10">
    <location>
        <begin position="78"/>
        <end position="99"/>
    </location>
</feature>
<dbReference type="EnsemblMetazoa" id="PPAI013266-RA">
    <property type="protein sequence ID" value="PPAI013266-PA"/>
    <property type="gene ID" value="PPAI013266"/>
</dbReference>
<evidence type="ECO:0000256" key="1">
    <source>
        <dbReference type="ARBA" id="ARBA00004651"/>
    </source>
</evidence>
<keyword evidence="4 10" id="KW-0812">Transmembrane</keyword>
<feature type="transmembrane region" description="Helical" evidence="10">
    <location>
        <begin position="187"/>
        <end position="214"/>
    </location>
</feature>
<keyword evidence="7 10" id="KW-0472">Membrane</keyword>
<dbReference type="EMBL" id="AJVK01017287">
    <property type="status" value="NOT_ANNOTATED_CDS"/>
    <property type="molecule type" value="Genomic_DNA"/>
</dbReference>
<dbReference type="Pfam" id="PF02949">
    <property type="entry name" value="7tm_6"/>
    <property type="match status" value="1"/>
</dbReference>
<dbReference type="GO" id="GO:0005886">
    <property type="term" value="C:plasma membrane"/>
    <property type="evidence" value="ECO:0007669"/>
    <property type="project" value="UniProtKB-SubCell"/>
</dbReference>
<evidence type="ECO:0000256" key="6">
    <source>
        <dbReference type="ARBA" id="ARBA00022989"/>
    </source>
</evidence>
<reference evidence="11" key="1">
    <citation type="submission" date="2022-08" db="UniProtKB">
        <authorList>
            <consortium name="EnsemblMetazoa"/>
        </authorList>
    </citation>
    <scope>IDENTIFICATION</scope>
    <source>
        <strain evidence="11">Israel</strain>
    </source>
</reference>
<sequence>MSESESELVLEAFQLDYLKFQKVVYQVLGLLQGNTHPEKKSSILKKCLTIGIMAIFIISLFLNVNYEFEGELRMAISTYSLNIVGCFQVFCKLIVLNLFSEEIKQLIGWIGAFHVDPVWKDYTSFVKERFQITLRFLKAVEKFVVFGGTAMGQLILLTYFWNGTILFRIPYLQGSIKYFWQHIAMTYIVLFYILIEFIHLFFGFYFVAILNIFIDSLEKLDNENFIKSSRNHLKDYHKIHLEIWQKLKDFVRVFSFVQNIQAAACLPLIVNSFYNSTIYPNIFLNHLILIPVITQLFEICLLGEFFDSKTTEIFRKLYLSKWYEMSRDDKMILVLMMRMTIKPFSLKVAGIYNINMMAFVDVIKFCFSFCAILLAFT</sequence>
<evidence type="ECO:0000313" key="11">
    <source>
        <dbReference type="EnsemblMetazoa" id="PPAI013266-PA"/>
    </source>
</evidence>
<evidence type="ECO:0000256" key="7">
    <source>
        <dbReference type="ARBA" id="ARBA00023136"/>
    </source>
</evidence>
<feature type="transmembrane region" description="Helical" evidence="10">
    <location>
        <begin position="358"/>
        <end position="376"/>
    </location>
</feature>
<keyword evidence="5 10" id="KW-0552">Olfaction</keyword>
<evidence type="ECO:0000256" key="5">
    <source>
        <dbReference type="ARBA" id="ARBA00022725"/>
    </source>
</evidence>
<dbReference type="Proteomes" id="UP000092462">
    <property type="component" value="Unassembled WGS sequence"/>
</dbReference>
<evidence type="ECO:0000256" key="3">
    <source>
        <dbReference type="ARBA" id="ARBA00022606"/>
    </source>
</evidence>
<evidence type="ECO:0000256" key="10">
    <source>
        <dbReference type="RuleBase" id="RU351113"/>
    </source>
</evidence>
<dbReference type="InterPro" id="IPR004117">
    <property type="entry name" value="7tm6_olfct_rcpt"/>
</dbReference>
<proteinExistence type="inferred from homology"/>
<feature type="transmembrane region" description="Helical" evidence="10">
    <location>
        <begin position="47"/>
        <end position="66"/>
    </location>
</feature>
<keyword evidence="2" id="KW-1003">Cell membrane</keyword>
<dbReference type="GO" id="GO:0004984">
    <property type="term" value="F:olfactory receptor activity"/>
    <property type="evidence" value="ECO:0007669"/>
    <property type="project" value="InterPro"/>
</dbReference>
<evidence type="ECO:0000256" key="9">
    <source>
        <dbReference type="ARBA" id="ARBA00023224"/>
    </source>
</evidence>
<feature type="transmembrane region" description="Helical" evidence="10">
    <location>
        <begin position="282"/>
        <end position="306"/>
    </location>
</feature>
<evidence type="ECO:0000256" key="8">
    <source>
        <dbReference type="ARBA" id="ARBA00023170"/>
    </source>
</evidence>
<feature type="transmembrane region" description="Helical" evidence="10">
    <location>
        <begin position="143"/>
        <end position="167"/>
    </location>
</feature>
<dbReference type="GO" id="GO:0007165">
    <property type="term" value="P:signal transduction"/>
    <property type="evidence" value="ECO:0007669"/>
    <property type="project" value="UniProtKB-KW"/>
</dbReference>
<comment type="caution">
    <text evidence="10">Lacks conserved residue(s) required for the propagation of feature annotation.</text>
</comment>
<comment type="similarity">
    <text evidence="10">Belongs to the insect chemoreceptor superfamily. Heteromeric odorant receptor channel (TC 1.A.69) family.</text>
</comment>
<keyword evidence="6 10" id="KW-1133">Transmembrane helix</keyword>
<comment type="subcellular location">
    <subcellularLocation>
        <location evidence="1 10">Cell membrane</location>
        <topology evidence="1 10">Multi-pass membrane protein</topology>
    </subcellularLocation>
</comment>
<accession>A0A3F2ZEM5</accession>
<dbReference type="PANTHER" id="PTHR21137:SF35">
    <property type="entry name" value="ODORANT RECEPTOR 19A-RELATED"/>
    <property type="match status" value="1"/>
</dbReference>